<proteinExistence type="predicted"/>
<evidence type="ECO:0000259" key="1">
    <source>
        <dbReference type="Pfam" id="PF04486"/>
    </source>
</evidence>
<protein>
    <recommendedName>
        <fullName evidence="1">SchA/CurD-like domain-containing protein</fullName>
    </recommendedName>
</protein>
<feature type="domain" description="SchA/CurD-like" evidence="1">
    <location>
        <begin position="1"/>
        <end position="118"/>
    </location>
</feature>
<name>A0A7W8ZC99_9ACTN</name>
<dbReference type="Proteomes" id="UP000588112">
    <property type="component" value="Unassembled WGS sequence"/>
</dbReference>
<dbReference type="EMBL" id="JACHBR010000003">
    <property type="protein sequence ID" value="MBB5631369.1"/>
    <property type="molecule type" value="Genomic_DNA"/>
</dbReference>
<dbReference type="AlphaFoldDB" id="A0A7W8ZC99"/>
<gene>
    <name evidence="2" type="ORF">BJ981_007155</name>
</gene>
<sequence length="126" mass="13888">MPYAALTFRVRPGHEDELAEVFTSGPALESPVITDEHGRETARLLGTGVFVKDDVLVRFIHYEGDFSGIARHLASQRHVHVIEDRIVPYLADARDTATADGFAAFFRAASMRCLTQSSADTQPART</sequence>
<reference evidence="2 3" key="1">
    <citation type="submission" date="2020-08" db="EMBL/GenBank/DDBJ databases">
        <title>Sequencing the genomes of 1000 actinobacteria strains.</title>
        <authorList>
            <person name="Klenk H.-P."/>
        </authorList>
    </citation>
    <scope>NUCLEOTIDE SEQUENCE [LARGE SCALE GENOMIC DNA]</scope>
    <source>
        <strain evidence="2 3">DSM 45790</strain>
    </source>
</reference>
<keyword evidence="3" id="KW-1185">Reference proteome</keyword>
<comment type="caution">
    <text evidence="2">The sequence shown here is derived from an EMBL/GenBank/DDBJ whole genome shotgun (WGS) entry which is preliminary data.</text>
</comment>
<evidence type="ECO:0000313" key="3">
    <source>
        <dbReference type="Proteomes" id="UP000588112"/>
    </source>
</evidence>
<organism evidence="2 3">
    <name type="scientific">Sphaerisporangium krabiense</name>
    <dbReference type="NCBI Taxonomy" id="763782"/>
    <lineage>
        <taxon>Bacteria</taxon>
        <taxon>Bacillati</taxon>
        <taxon>Actinomycetota</taxon>
        <taxon>Actinomycetes</taxon>
        <taxon>Streptosporangiales</taxon>
        <taxon>Streptosporangiaceae</taxon>
        <taxon>Sphaerisporangium</taxon>
    </lineage>
</organism>
<dbReference type="InterPro" id="IPR007575">
    <property type="entry name" value="SchA_CurD-like"/>
</dbReference>
<evidence type="ECO:0000313" key="2">
    <source>
        <dbReference type="EMBL" id="MBB5631369.1"/>
    </source>
</evidence>
<dbReference type="RefSeq" id="WP_184617868.1">
    <property type="nucleotide sequence ID" value="NZ_BOOS01000006.1"/>
</dbReference>
<dbReference type="Pfam" id="PF04486">
    <property type="entry name" value="SchA_CurD"/>
    <property type="match status" value="1"/>
</dbReference>
<accession>A0A7W8ZC99</accession>